<dbReference type="InterPro" id="IPR006612">
    <property type="entry name" value="THAP_Znf"/>
</dbReference>
<evidence type="ECO:0000259" key="6">
    <source>
        <dbReference type="PROSITE" id="PS50950"/>
    </source>
</evidence>
<evidence type="ECO:0000256" key="3">
    <source>
        <dbReference type="ARBA" id="ARBA00022833"/>
    </source>
</evidence>
<dbReference type="GO" id="GO:0003677">
    <property type="term" value="F:DNA binding"/>
    <property type="evidence" value="ECO:0007669"/>
    <property type="project" value="UniProtKB-UniRule"/>
</dbReference>
<dbReference type="Pfam" id="PF05485">
    <property type="entry name" value="THAP"/>
    <property type="match status" value="1"/>
</dbReference>
<evidence type="ECO:0000256" key="4">
    <source>
        <dbReference type="ARBA" id="ARBA00023125"/>
    </source>
</evidence>
<evidence type="ECO:0000256" key="2">
    <source>
        <dbReference type="ARBA" id="ARBA00022771"/>
    </source>
</evidence>
<dbReference type="Proteomes" id="UP001160148">
    <property type="component" value="Unassembled WGS sequence"/>
</dbReference>
<keyword evidence="2 5" id="KW-0863">Zinc-finger</keyword>
<reference evidence="7 8" key="1">
    <citation type="submission" date="2023-01" db="EMBL/GenBank/DDBJ databases">
        <authorList>
            <person name="Whitehead M."/>
        </authorList>
    </citation>
    <scope>NUCLEOTIDE SEQUENCE [LARGE SCALE GENOMIC DNA]</scope>
</reference>
<gene>
    <name evidence="7" type="ORF">MEUPH1_LOCUS9122</name>
</gene>
<evidence type="ECO:0000313" key="8">
    <source>
        <dbReference type="Proteomes" id="UP001160148"/>
    </source>
</evidence>
<dbReference type="AlphaFoldDB" id="A0AAV0WB06"/>
<dbReference type="InterPro" id="IPR048365">
    <property type="entry name" value="TNP-like_RNaseH_N"/>
</dbReference>
<protein>
    <recommendedName>
        <fullName evidence="6">THAP-type domain-containing protein</fullName>
    </recommendedName>
</protein>
<dbReference type="Pfam" id="PF21787">
    <property type="entry name" value="TNP-like_RNaseH_N"/>
    <property type="match status" value="1"/>
</dbReference>
<dbReference type="EMBL" id="CARXXK010000002">
    <property type="protein sequence ID" value="CAI6352937.1"/>
    <property type="molecule type" value="Genomic_DNA"/>
</dbReference>
<dbReference type="PROSITE" id="PS50950">
    <property type="entry name" value="ZF_THAP"/>
    <property type="match status" value="1"/>
</dbReference>
<keyword evidence="3" id="KW-0862">Zinc</keyword>
<dbReference type="InterPro" id="IPR038441">
    <property type="entry name" value="THAP_Znf_sf"/>
</dbReference>
<dbReference type="GO" id="GO:0008270">
    <property type="term" value="F:zinc ion binding"/>
    <property type="evidence" value="ECO:0007669"/>
    <property type="project" value="UniProtKB-KW"/>
</dbReference>
<organism evidence="7 8">
    <name type="scientific">Macrosiphum euphorbiae</name>
    <name type="common">potato aphid</name>
    <dbReference type="NCBI Taxonomy" id="13131"/>
    <lineage>
        <taxon>Eukaryota</taxon>
        <taxon>Metazoa</taxon>
        <taxon>Ecdysozoa</taxon>
        <taxon>Arthropoda</taxon>
        <taxon>Hexapoda</taxon>
        <taxon>Insecta</taxon>
        <taxon>Pterygota</taxon>
        <taxon>Neoptera</taxon>
        <taxon>Paraneoptera</taxon>
        <taxon>Hemiptera</taxon>
        <taxon>Sternorrhyncha</taxon>
        <taxon>Aphidomorpha</taxon>
        <taxon>Aphidoidea</taxon>
        <taxon>Aphididae</taxon>
        <taxon>Macrosiphini</taxon>
        <taxon>Macrosiphum</taxon>
    </lineage>
</organism>
<comment type="caution">
    <text evidence="7">The sequence shown here is derived from an EMBL/GenBank/DDBJ whole genome shotgun (WGS) entry which is preliminary data.</text>
</comment>
<keyword evidence="4 5" id="KW-0238">DNA-binding</keyword>
<name>A0AAV0WB06_9HEMI</name>
<dbReference type="SMART" id="SM00980">
    <property type="entry name" value="THAP"/>
    <property type="match status" value="1"/>
</dbReference>
<sequence length="788" mass="89689">MVRKCCVCSQANQKGISMFRVPLSDPARTKWFEIIGVKESIPNKLYFVCENHFEENDIQNPNSYTKKLKLSAFSMRLLENELSAVITPDIDSEDLKLNSNQLSLSRSFITSPGINNDESVNELVQQDYYDCNENSIMLTPKRINEQQLNILQSPDFNSSVCSICDTRKYLLSLKRYYENKIAEILVKEAELPIDCSCDNNETTNHLQTIVQPLCELTPRSKTRRDILLDHSYECSPSKIRKKFKSTTEKQHMTKLMTENAIQKSKRNITQVKKVKVLLRNLKMKCGLQEKVSSFIENNFSSSMNEIVNKLVQKKKNYTKELRAFALTLNFYSPKAYNFIRSEFGQSLPHPTTLRSWYHEIKVKEGLTDESFKSLSIKSQEYRANEWDGQICHGFSSIGKDYQTSDPTLKAATQVLVLLVVALDSHWKVPIGYFFHKGMTAQDTANIVKDALIKLFEIGVQIPSLTFDGPTIHINMASILGAKLSYKDLKIDFPHPSDDTKSIKSHHQIKTSVGNVVAMDNTEILFATRTKTTRYSDTLADPGDTLNITYQRKFDTDFEDIDSLVIEEDICNTLPDLEDIEANELISIEMPPNYFVLSDYMDNAIGLIAGYVVRMVIKRIKCTDCNAALYGGNLHDNRIKLILQKTRGGLIIPAPDVITVCRRTELLYKRAIHDIAEMNEFDFAQNLAASVFGQLKTNQTELDTELITTEEVPCAFTIENGAIESTVDLPELRDIGRYVDVRITDDKFNCSGDRLTGLALLSVHRGIQIDIEEIINTFSRMPRKVDFVL</sequence>
<dbReference type="SUPFAM" id="SSF57716">
    <property type="entry name" value="Glucocorticoid receptor-like (DNA-binding domain)"/>
    <property type="match status" value="1"/>
</dbReference>
<dbReference type="Pfam" id="PF12017">
    <property type="entry name" value="Tnp_P_element"/>
    <property type="match status" value="1"/>
</dbReference>
<evidence type="ECO:0000256" key="5">
    <source>
        <dbReference type="PROSITE-ProRule" id="PRU00309"/>
    </source>
</evidence>
<keyword evidence="8" id="KW-1185">Reference proteome</keyword>
<dbReference type="InterPro" id="IPR021896">
    <property type="entry name" value="THAP9-like_HTH"/>
</dbReference>
<proteinExistence type="predicted"/>
<keyword evidence="1" id="KW-0479">Metal-binding</keyword>
<dbReference type="Gene3D" id="6.20.210.20">
    <property type="entry name" value="THAP domain"/>
    <property type="match status" value="1"/>
</dbReference>
<evidence type="ECO:0000313" key="7">
    <source>
        <dbReference type="EMBL" id="CAI6352937.1"/>
    </source>
</evidence>
<evidence type="ECO:0000256" key="1">
    <source>
        <dbReference type="ARBA" id="ARBA00022723"/>
    </source>
</evidence>
<feature type="domain" description="THAP-type" evidence="6">
    <location>
        <begin position="1"/>
        <end position="77"/>
    </location>
</feature>
<accession>A0AAV0WB06</accession>